<name>A0AAD8E7A9_DIPPU</name>
<keyword evidence="1" id="KW-0472">Membrane</keyword>
<gene>
    <name evidence="2" type="ORF">L9F63_004529</name>
</gene>
<feature type="transmembrane region" description="Helical" evidence="1">
    <location>
        <begin position="34"/>
        <end position="54"/>
    </location>
</feature>
<dbReference type="AlphaFoldDB" id="A0AAD8E7A9"/>
<accession>A0AAD8E7A9</accession>
<dbReference type="Proteomes" id="UP001233999">
    <property type="component" value="Unassembled WGS sequence"/>
</dbReference>
<protein>
    <submittedName>
        <fullName evidence="2">Uncharacterized protein</fullName>
    </submittedName>
</protein>
<proteinExistence type="predicted"/>
<comment type="caution">
    <text evidence="2">The sequence shown here is derived from an EMBL/GenBank/DDBJ whole genome shotgun (WGS) entry which is preliminary data.</text>
</comment>
<reference evidence="2" key="2">
    <citation type="submission" date="2023-05" db="EMBL/GenBank/DDBJ databases">
        <authorList>
            <person name="Fouks B."/>
        </authorList>
    </citation>
    <scope>NUCLEOTIDE SEQUENCE</scope>
    <source>
        <strain evidence="2">Stay&amp;Tobe</strain>
        <tissue evidence="2">Testes</tissue>
    </source>
</reference>
<organism evidence="2 3">
    <name type="scientific">Diploptera punctata</name>
    <name type="common">Pacific beetle cockroach</name>
    <dbReference type="NCBI Taxonomy" id="6984"/>
    <lineage>
        <taxon>Eukaryota</taxon>
        <taxon>Metazoa</taxon>
        <taxon>Ecdysozoa</taxon>
        <taxon>Arthropoda</taxon>
        <taxon>Hexapoda</taxon>
        <taxon>Insecta</taxon>
        <taxon>Pterygota</taxon>
        <taxon>Neoptera</taxon>
        <taxon>Polyneoptera</taxon>
        <taxon>Dictyoptera</taxon>
        <taxon>Blattodea</taxon>
        <taxon>Blaberoidea</taxon>
        <taxon>Blaberidae</taxon>
        <taxon>Diplopterinae</taxon>
        <taxon>Diploptera</taxon>
    </lineage>
</organism>
<dbReference type="EMBL" id="JASPKZ010008375">
    <property type="protein sequence ID" value="KAJ9579823.1"/>
    <property type="molecule type" value="Genomic_DNA"/>
</dbReference>
<evidence type="ECO:0000256" key="1">
    <source>
        <dbReference type="SAM" id="Phobius"/>
    </source>
</evidence>
<evidence type="ECO:0000313" key="2">
    <source>
        <dbReference type="EMBL" id="KAJ9579823.1"/>
    </source>
</evidence>
<keyword evidence="1" id="KW-0812">Transmembrane</keyword>
<keyword evidence="1" id="KW-1133">Transmembrane helix</keyword>
<keyword evidence="3" id="KW-1185">Reference proteome</keyword>
<reference evidence="2" key="1">
    <citation type="journal article" date="2023" name="IScience">
        <title>Live-bearing cockroach genome reveals convergent evolutionary mechanisms linked to viviparity in insects and beyond.</title>
        <authorList>
            <person name="Fouks B."/>
            <person name="Harrison M.C."/>
            <person name="Mikhailova A.A."/>
            <person name="Marchal E."/>
            <person name="English S."/>
            <person name="Carruthers M."/>
            <person name="Jennings E.C."/>
            <person name="Chiamaka E.L."/>
            <person name="Frigard R.A."/>
            <person name="Pippel M."/>
            <person name="Attardo G.M."/>
            <person name="Benoit J.B."/>
            <person name="Bornberg-Bauer E."/>
            <person name="Tobe S.S."/>
        </authorList>
    </citation>
    <scope>NUCLEOTIDE SEQUENCE</scope>
    <source>
        <strain evidence="2">Stay&amp;Tobe</strain>
    </source>
</reference>
<evidence type="ECO:0000313" key="3">
    <source>
        <dbReference type="Proteomes" id="UP001233999"/>
    </source>
</evidence>
<sequence>MDRIHAIIKASRSWNDEILSLKAKKANVQMSLDVQTIAIELSIILIAAALFLLIHKMNNWKFKDNLNKAREMMEELELMDELQITSKFIDKSMIMVEETNKMYKEILHAVKMNHKKEKAINISCAES</sequence>